<organism evidence="1 2">
    <name type="scientific">Nitrosospira multiformis</name>
    <dbReference type="NCBI Taxonomy" id="1231"/>
    <lineage>
        <taxon>Bacteria</taxon>
        <taxon>Pseudomonadati</taxon>
        <taxon>Pseudomonadota</taxon>
        <taxon>Betaproteobacteria</taxon>
        <taxon>Nitrosomonadales</taxon>
        <taxon>Nitrosomonadaceae</taxon>
        <taxon>Nitrosospira</taxon>
    </lineage>
</organism>
<sequence>MRNSTLLTKSPGLATALVFFEADAVLQYLRRAFNNSEVIYLPPGMDPKPDCTPKGSFVCYRTDLRVRAT</sequence>
<accession>A0A1I0GH60</accession>
<dbReference type="EMBL" id="FOHI01000013">
    <property type="protein sequence ID" value="SET69371.1"/>
    <property type="molecule type" value="Genomic_DNA"/>
</dbReference>
<name>A0A1I0GH60_9PROT</name>
<proteinExistence type="predicted"/>
<evidence type="ECO:0000313" key="2">
    <source>
        <dbReference type="Proteomes" id="UP000183339"/>
    </source>
</evidence>
<gene>
    <name evidence="1" type="ORF">SAMN05216412_1137</name>
</gene>
<dbReference type="Proteomes" id="UP000183339">
    <property type="component" value="Unassembled WGS sequence"/>
</dbReference>
<dbReference type="AlphaFoldDB" id="A0A1I0GH60"/>
<protein>
    <submittedName>
        <fullName evidence="1">Uncharacterized protein</fullName>
    </submittedName>
</protein>
<reference evidence="1 2" key="1">
    <citation type="submission" date="2016-10" db="EMBL/GenBank/DDBJ databases">
        <authorList>
            <person name="de Groot N.N."/>
        </authorList>
    </citation>
    <scope>NUCLEOTIDE SEQUENCE [LARGE SCALE GENOMIC DNA]</scope>
    <source>
        <strain evidence="1 2">Nl7</strain>
    </source>
</reference>
<evidence type="ECO:0000313" key="1">
    <source>
        <dbReference type="EMBL" id="SET69371.1"/>
    </source>
</evidence>